<keyword evidence="1" id="KW-0805">Transcription regulation</keyword>
<dbReference type="InterPro" id="IPR023772">
    <property type="entry name" value="DNA-bd_HTH_TetR-type_CS"/>
</dbReference>
<feature type="DNA-binding region" description="H-T-H motif" evidence="4">
    <location>
        <begin position="39"/>
        <end position="58"/>
    </location>
</feature>
<evidence type="ECO:0000259" key="5">
    <source>
        <dbReference type="PROSITE" id="PS50977"/>
    </source>
</evidence>
<dbReference type="GO" id="GO:0003700">
    <property type="term" value="F:DNA-binding transcription factor activity"/>
    <property type="evidence" value="ECO:0007669"/>
    <property type="project" value="TreeGrafter"/>
</dbReference>
<dbReference type="Proteomes" id="UP000183407">
    <property type="component" value="Unassembled WGS sequence"/>
</dbReference>
<dbReference type="PROSITE" id="PS01081">
    <property type="entry name" value="HTH_TETR_1"/>
    <property type="match status" value="1"/>
</dbReference>
<evidence type="ECO:0000256" key="1">
    <source>
        <dbReference type="ARBA" id="ARBA00023015"/>
    </source>
</evidence>
<gene>
    <name evidence="6" type="ORF">SAMN04490220_7891</name>
</gene>
<evidence type="ECO:0000256" key="2">
    <source>
        <dbReference type="ARBA" id="ARBA00023125"/>
    </source>
</evidence>
<dbReference type="InterPro" id="IPR050109">
    <property type="entry name" value="HTH-type_TetR-like_transc_reg"/>
</dbReference>
<evidence type="ECO:0000313" key="7">
    <source>
        <dbReference type="Proteomes" id="UP000183407"/>
    </source>
</evidence>
<evidence type="ECO:0000256" key="3">
    <source>
        <dbReference type="ARBA" id="ARBA00023163"/>
    </source>
</evidence>
<protein>
    <submittedName>
        <fullName evidence="6">Mycofactocin system transcriptional regulator</fullName>
    </submittedName>
</protein>
<dbReference type="PRINTS" id="PR00455">
    <property type="entry name" value="HTHTETR"/>
</dbReference>
<feature type="domain" description="HTH tetR-type" evidence="5">
    <location>
        <begin position="16"/>
        <end position="76"/>
    </location>
</feature>
<accession>A0A1H5IYR0</accession>
<dbReference type="InterPro" id="IPR023851">
    <property type="entry name" value="Tscrpt_reg_TetR-type"/>
</dbReference>
<sequence length="207" mass="22952">MRSRRKPSSRIGRRPSTTQDRISTVGIELFTEQGFDATSVDEVAEASGIARRTLFRYFPSKNAIPWGDFDAHLDEMRAQLEAQPDDIPIADGLTAALLQFNAFPASEAINHRKRMGLILRVPALQAYSVVMYEGWRNVIAEYVASRLGVSPTDHVPRTVGYLLLGVAMSAYEQWLDDDSLELNELLASGMQSLYDGLSSLGEPDTQS</sequence>
<keyword evidence="2 4" id="KW-0238">DNA-binding</keyword>
<dbReference type="EMBL" id="FNTL01000004">
    <property type="protein sequence ID" value="SEE45342.1"/>
    <property type="molecule type" value="Genomic_DNA"/>
</dbReference>
<dbReference type="PANTHER" id="PTHR30055">
    <property type="entry name" value="HTH-TYPE TRANSCRIPTIONAL REGULATOR RUTR"/>
    <property type="match status" value="1"/>
</dbReference>
<dbReference type="RefSeq" id="WP_073365977.1">
    <property type="nucleotide sequence ID" value="NZ_FNTL01000004.1"/>
</dbReference>
<dbReference type="Pfam" id="PF00440">
    <property type="entry name" value="TetR_N"/>
    <property type="match status" value="1"/>
</dbReference>
<dbReference type="Gene3D" id="1.10.357.10">
    <property type="entry name" value="Tetracycline Repressor, domain 2"/>
    <property type="match status" value="1"/>
</dbReference>
<dbReference type="InterPro" id="IPR009057">
    <property type="entry name" value="Homeodomain-like_sf"/>
</dbReference>
<evidence type="ECO:0000256" key="4">
    <source>
        <dbReference type="PROSITE-ProRule" id="PRU00335"/>
    </source>
</evidence>
<name>A0A1H5IYR0_RHOJO</name>
<reference evidence="7" key="1">
    <citation type="submission" date="2016-10" db="EMBL/GenBank/DDBJ databases">
        <authorList>
            <person name="Varghese N."/>
        </authorList>
    </citation>
    <scope>NUCLEOTIDE SEQUENCE [LARGE SCALE GENOMIC DNA]</scope>
    <source>
        <strain evidence="7">DSM 44719</strain>
    </source>
</reference>
<dbReference type="OrthoDB" id="956698at2"/>
<dbReference type="PROSITE" id="PS50977">
    <property type="entry name" value="HTH_TETR_2"/>
    <property type="match status" value="1"/>
</dbReference>
<dbReference type="SUPFAM" id="SSF46689">
    <property type="entry name" value="Homeodomain-like"/>
    <property type="match status" value="1"/>
</dbReference>
<organism evidence="6 7">
    <name type="scientific">Rhodococcus jostii</name>
    <dbReference type="NCBI Taxonomy" id="132919"/>
    <lineage>
        <taxon>Bacteria</taxon>
        <taxon>Bacillati</taxon>
        <taxon>Actinomycetota</taxon>
        <taxon>Actinomycetes</taxon>
        <taxon>Mycobacteriales</taxon>
        <taxon>Nocardiaceae</taxon>
        <taxon>Rhodococcus</taxon>
    </lineage>
</organism>
<dbReference type="Gene3D" id="1.10.10.60">
    <property type="entry name" value="Homeodomain-like"/>
    <property type="match status" value="1"/>
</dbReference>
<dbReference type="Pfam" id="PF17754">
    <property type="entry name" value="TetR_C_14"/>
    <property type="match status" value="1"/>
</dbReference>
<keyword evidence="3" id="KW-0804">Transcription</keyword>
<dbReference type="PANTHER" id="PTHR30055:SF238">
    <property type="entry name" value="MYCOFACTOCIN BIOSYNTHESIS TRANSCRIPTIONAL REGULATOR MFTR-RELATED"/>
    <property type="match status" value="1"/>
</dbReference>
<dbReference type="NCBIfam" id="TIGR03968">
    <property type="entry name" value="mycofact_TetR"/>
    <property type="match status" value="1"/>
</dbReference>
<dbReference type="InterPro" id="IPR001647">
    <property type="entry name" value="HTH_TetR"/>
</dbReference>
<proteinExistence type="predicted"/>
<dbReference type="AlphaFoldDB" id="A0A1H5IYR0"/>
<dbReference type="GO" id="GO:0000976">
    <property type="term" value="F:transcription cis-regulatory region binding"/>
    <property type="evidence" value="ECO:0007669"/>
    <property type="project" value="TreeGrafter"/>
</dbReference>
<dbReference type="InterPro" id="IPR041347">
    <property type="entry name" value="MftR_C"/>
</dbReference>
<evidence type="ECO:0000313" key="6">
    <source>
        <dbReference type="EMBL" id="SEE45342.1"/>
    </source>
</evidence>